<dbReference type="InterPro" id="IPR051182">
    <property type="entry name" value="Euk_NMN_adenylyltrnsfrase"/>
</dbReference>
<accession>A0AAV5UKL4</accession>
<dbReference type="GO" id="GO:0009435">
    <property type="term" value="P:NAD+ biosynthetic process"/>
    <property type="evidence" value="ECO:0007669"/>
    <property type="project" value="TreeGrafter"/>
</dbReference>
<name>A0AAV5UKL4_9BILA</name>
<dbReference type="PANTHER" id="PTHR12039">
    <property type="entry name" value="NICOTINAMIDE MONONUCLEOTIDE ADENYLYLTRANSFERASE"/>
    <property type="match status" value="1"/>
</dbReference>
<dbReference type="PANTHER" id="PTHR12039:SF0">
    <property type="entry name" value="NICOTINAMIDE-NUCLEOTIDE ADENYLYLTRANSFERASE"/>
    <property type="match status" value="1"/>
</dbReference>
<protein>
    <recommendedName>
        <fullName evidence="1">Cytidyltransferase-like domain-containing protein</fullName>
    </recommendedName>
</protein>
<evidence type="ECO:0000259" key="1">
    <source>
        <dbReference type="Pfam" id="PF01467"/>
    </source>
</evidence>
<keyword evidence="3" id="KW-1185">Reference proteome</keyword>
<dbReference type="SUPFAM" id="SSF52374">
    <property type="entry name" value="Nucleotidylyl transferase"/>
    <property type="match status" value="1"/>
</dbReference>
<dbReference type="GO" id="GO:0000309">
    <property type="term" value="F:nicotinamide-nucleotide adenylyltransferase activity"/>
    <property type="evidence" value="ECO:0007669"/>
    <property type="project" value="TreeGrafter"/>
</dbReference>
<feature type="non-terminal residue" evidence="2">
    <location>
        <position position="165"/>
    </location>
</feature>
<dbReference type="InterPro" id="IPR004821">
    <property type="entry name" value="Cyt_trans-like"/>
</dbReference>
<dbReference type="GO" id="GO:0004515">
    <property type="term" value="F:nicotinate-nucleotide adenylyltransferase activity"/>
    <property type="evidence" value="ECO:0007669"/>
    <property type="project" value="TreeGrafter"/>
</dbReference>
<feature type="non-terminal residue" evidence="2">
    <location>
        <position position="1"/>
    </location>
</feature>
<evidence type="ECO:0000313" key="2">
    <source>
        <dbReference type="EMBL" id="GMT07233.1"/>
    </source>
</evidence>
<dbReference type="AlphaFoldDB" id="A0AAV5UKL4"/>
<sequence length="165" mass="18561">QKLPCHCVPYHLNPSSGTNRMEGDGTSLAGRKVALIATGVFNPPHYAHLRIFERARDYLERVESANVVVGYMSTVADSSGILELAPTKHRLRMIEIALKKNDWIRPGYWETHQARQPSMQEILRHYEKEVRNDHGDETALILLCGGDFLEAQAGFDSYQLANDGV</sequence>
<proteinExistence type="predicted"/>
<evidence type="ECO:0000313" key="3">
    <source>
        <dbReference type="Proteomes" id="UP001432027"/>
    </source>
</evidence>
<organism evidence="2 3">
    <name type="scientific">Pristionchus entomophagus</name>
    <dbReference type="NCBI Taxonomy" id="358040"/>
    <lineage>
        <taxon>Eukaryota</taxon>
        <taxon>Metazoa</taxon>
        <taxon>Ecdysozoa</taxon>
        <taxon>Nematoda</taxon>
        <taxon>Chromadorea</taxon>
        <taxon>Rhabditida</taxon>
        <taxon>Rhabditina</taxon>
        <taxon>Diplogasteromorpha</taxon>
        <taxon>Diplogasteroidea</taxon>
        <taxon>Neodiplogasteridae</taxon>
        <taxon>Pristionchus</taxon>
    </lineage>
</organism>
<dbReference type="EMBL" id="BTSX01000006">
    <property type="protein sequence ID" value="GMT07233.1"/>
    <property type="molecule type" value="Genomic_DNA"/>
</dbReference>
<dbReference type="Proteomes" id="UP001432027">
    <property type="component" value="Unassembled WGS sequence"/>
</dbReference>
<comment type="caution">
    <text evidence="2">The sequence shown here is derived from an EMBL/GenBank/DDBJ whole genome shotgun (WGS) entry which is preliminary data.</text>
</comment>
<feature type="domain" description="Cytidyltransferase-like" evidence="1">
    <location>
        <begin position="36"/>
        <end position="150"/>
    </location>
</feature>
<dbReference type="InterPro" id="IPR014729">
    <property type="entry name" value="Rossmann-like_a/b/a_fold"/>
</dbReference>
<dbReference type="Gene3D" id="3.40.50.620">
    <property type="entry name" value="HUPs"/>
    <property type="match status" value="1"/>
</dbReference>
<dbReference type="Pfam" id="PF01467">
    <property type="entry name" value="CTP_transf_like"/>
    <property type="match status" value="1"/>
</dbReference>
<gene>
    <name evidence="2" type="ORF">PENTCL1PPCAC_29407</name>
</gene>
<reference evidence="2" key="1">
    <citation type="submission" date="2023-10" db="EMBL/GenBank/DDBJ databases">
        <title>Genome assembly of Pristionchus species.</title>
        <authorList>
            <person name="Yoshida K."/>
            <person name="Sommer R.J."/>
        </authorList>
    </citation>
    <scope>NUCLEOTIDE SEQUENCE</scope>
    <source>
        <strain evidence="2">RS0144</strain>
    </source>
</reference>